<dbReference type="InterPro" id="IPR046357">
    <property type="entry name" value="PPIase_dom_sf"/>
</dbReference>
<comment type="similarity">
    <text evidence="3 10">Belongs to the FKBP-type PPIase family.</text>
</comment>
<dbReference type="AlphaFoldDB" id="A0A660S9Q5"/>
<evidence type="ECO:0000256" key="6">
    <source>
        <dbReference type="ARBA" id="ARBA00023186"/>
    </source>
</evidence>
<sequence>MKKAKTGDTVQVNYTGKFDDGMIFDSSKGREPLEFTIGDHQVIPGFEDAIVGMQEGENKTIHINADDAYGKHHKELVIEVEKIRIPKDINVKLGQQLQINSENGEVINVIVTGINDTTVTLDANHPLAGKDLNFDIELVKIV</sequence>
<dbReference type="Gene3D" id="3.10.50.40">
    <property type="match status" value="1"/>
</dbReference>
<dbReference type="Pfam" id="PF00254">
    <property type="entry name" value="FKBP_C"/>
    <property type="match status" value="1"/>
</dbReference>
<dbReference type="GO" id="GO:0042026">
    <property type="term" value="P:protein refolding"/>
    <property type="evidence" value="ECO:0007669"/>
    <property type="project" value="UniProtKB-ARBA"/>
</dbReference>
<evidence type="ECO:0000256" key="8">
    <source>
        <dbReference type="ARBA" id="ARBA00037071"/>
    </source>
</evidence>
<name>A0A660S9Q5_UNCT6</name>
<comment type="function">
    <text evidence="8">Also involved in hydrogenase metallocenter assembly, probably by participating in the nickel insertion step. This function in hydrogenase biosynthesis requires chaperone activity and the presence of the metal-binding domain, but not PPIase activity.</text>
</comment>
<comment type="subcellular location">
    <subcellularLocation>
        <location evidence="2">Cytoplasm</location>
    </subcellularLocation>
</comment>
<gene>
    <name evidence="12" type="ORF">DRP44_02970</name>
</gene>
<dbReference type="SUPFAM" id="SSF54534">
    <property type="entry name" value="FKBP-like"/>
    <property type="match status" value="1"/>
</dbReference>
<keyword evidence="5 9" id="KW-0697">Rotamase</keyword>
<comment type="catalytic activity">
    <reaction evidence="1 9 10">
        <text>[protein]-peptidylproline (omega=180) = [protein]-peptidylproline (omega=0)</text>
        <dbReference type="Rhea" id="RHEA:16237"/>
        <dbReference type="Rhea" id="RHEA-COMP:10747"/>
        <dbReference type="Rhea" id="RHEA-COMP:10748"/>
        <dbReference type="ChEBI" id="CHEBI:83833"/>
        <dbReference type="ChEBI" id="CHEBI:83834"/>
        <dbReference type="EC" id="5.2.1.8"/>
    </reaction>
</comment>
<evidence type="ECO:0000313" key="12">
    <source>
        <dbReference type="EMBL" id="RKX67044.1"/>
    </source>
</evidence>
<dbReference type="InterPro" id="IPR001179">
    <property type="entry name" value="PPIase_FKBP_dom"/>
</dbReference>
<evidence type="ECO:0000256" key="2">
    <source>
        <dbReference type="ARBA" id="ARBA00004496"/>
    </source>
</evidence>
<comment type="caution">
    <text evidence="12">The sequence shown here is derived from an EMBL/GenBank/DDBJ whole genome shotgun (WGS) entry which is preliminary data.</text>
</comment>
<dbReference type="EMBL" id="QNBC01000027">
    <property type="protein sequence ID" value="RKX67044.1"/>
    <property type="molecule type" value="Genomic_DNA"/>
</dbReference>
<dbReference type="Proteomes" id="UP000282321">
    <property type="component" value="Unassembled WGS sequence"/>
</dbReference>
<keyword evidence="6" id="KW-0143">Chaperone</keyword>
<dbReference type="GO" id="GO:0003755">
    <property type="term" value="F:peptidyl-prolyl cis-trans isomerase activity"/>
    <property type="evidence" value="ECO:0007669"/>
    <property type="project" value="UniProtKB-UniRule"/>
</dbReference>
<proteinExistence type="inferred from homology"/>
<reference evidence="12 13" key="1">
    <citation type="submission" date="2018-06" db="EMBL/GenBank/DDBJ databases">
        <title>Extensive metabolic versatility and redundancy in microbially diverse, dynamic hydrothermal sediments.</title>
        <authorList>
            <person name="Dombrowski N."/>
            <person name="Teske A."/>
            <person name="Baker B.J."/>
        </authorList>
    </citation>
    <scope>NUCLEOTIDE SEQUENCE [LARGE SCALE GENOMIC DNA]</scope>
    <source>
        <strain evidence="12">B35_G9</strain>
    </source>
</reference>
<evidence type="ECO:0000259" key="11">
    <source>
        <dbReference type="PROSITE" id="PS50059"/>
    </source>
</evidence>
<keyword evidence="4" id="KW-0963">Cytoplasm</keyword>
<organism evidence="12 13">
    <name type="scientific">candidate division TA06 bacterium</name>
    <dbReference type="NCBI Taxonomy" id="2250710"/>
    <lineage>
        <taxon>Bacteria</taxon>
        <taxon>Bacteria division TA06</taxon>
    </lineage>
</organism>
<dbReference type="PANTHER" id="PTHR47861:SF3">
    <property type="entry name" value="FKBP-TYPE PEPTIDYL-PROLYL CIS-TRANS ISOMERASE SLYD"/>
    <property type="match status" value="1"/>
</dbReference>
<feature type="domain" description="PPIase FKBP-type" evidence="11">
    <location>
        <begin position="7"/>
        <end position="88"/>
    </location>
</feature>
<evidence type="ECO:0000256" key="5">
    <source>
        <dbReference type="ARBA" id="ARBA00023110"/>
    </source>
</evidence>
<evidence type="ECO:0000256" key="3">
    <source>
        <dbReference type="ARBA" id="ARBA00006577"/>
    </source>
</evidence>
<accession>A0A660S9Q5</accession>
<evidence type="ECO:0000256" key="1">
    <source>
        <dbReference type="ARBA" id="ARBA00000971"/>
    </source>
</evidence>
<protein>
    <recommendedName>
        <fullName evidence="10">Peptidyl-prolyl cis-trans isomerase</fullName>
        <ecNumber evidence="10">5.2.1.8</ecNumber>
    </recommendedName>
</protein>
<dbReference type="GO" id="GO:0005737">
    <property type="term" value="C:cytoplasm"/>
    <property type="evidence" value="ECO:0007669"/>
    <property type="project" value="UniProtKB-SubCell"/>
</dbReference>
<evidence type="ECO:0000256" key="9">
    <source>
        <dbReference type="PROSITE-ProRule" id="PRU00277"/>
    </source>
</evidence>
<dbReference type="PROSITE" id="PS50059">
    <property type="entry name" value="FKBP_PPIASE"/>
    <property type="match status" value="1"/>
</dbReference>
<evidence type="ECO:0000256" key="4">
    <source>
        <dbReference type="ARBA" id="ARBA00022490"/>
    </source>
</evidence>
<dbReference type="EC" id="5.2.1.8" evidence="10"/>
<evidence type="ECO:0000313" key="13">
    <source>
        <dbReference type="Proteomes" id="UP000282321"/>
    </source>
</evidence>
<keyword evidence="7 9" id="KW-0413">Isomerase</keyword>
<evidence type="ECO:0000256" key="10">
    <source>
        <dbReference type="RuleBase" id="RU003915"/>
    </source>
</evidence>
<evidence type="ECO:0000256" key="7">
    <source>
        <dbReference type="ARBA" id="ARBA00023235"/>
    </source>
</evidence>
<dbReference type="PANTHER" id="PTHR47861">
    <property type="entry name" value="FKBP-TYPE PEPTIDYL-PROLYL CIS-TRANS ISOMERASE SLYD"/>
    <property type="match status" value="1"/>
</dbReference>